<dbReference type="RefSeq" id="WP_092013487.1">
    <property type="nucleotide sequence ID" value="NZ_FOXH01000002.1"/>
</dbReference>
<dbReference type="InterPro" id="IPR011006">
    <property type="entry name" value="CheY-like_superfamily"/>
</dbReference>
<sequence length="207" mass="23241">MPIQVAIVEDTSDIRNGLALLINGSEGYSCEHTFSNPEDALLFLPALHPDVVLMDINLNNRLSGIDCVHQLKAQMPDTQFLICTVYDQDESIFESLKAGATGYILKKTPPTKLLEAITEIYQGGSPMSSQIARKIISTFSEKPIPQPAYQLSERERDIIEALSKGLRYKDIALSLHISTDTVRTHIRNIYEKLQVHSRTEALNKLRF</sequence>
<organism evidence="6 7">
    <name type="scientific">Pseudarcicella hirudinis</name>
    <dbReference type="NCBI Taxonomy" id="1079859"/>
    <lineage>
        <taxon>Bacteria</taxon>
        <taxon>Pseudomonadati</taxon>
        <taxon>Bacteroidota</taxon>
        <taxon>Cytophagia</taxon>
        <taxon>Cytophagales</taxon>
        <taxon>Flectobacillaceae</taxon>
        <taxon>Pseudarcicella</taxon>
    </lineage>
</organism>
<dbReference type="AlphaFoldDB" id="A0A1I5PK09"/>
<dbReference type="CDD" id="cd06170">
    <property type="entry name" value="LuxR_C_like"/>
    <property type="match status" value="1"/>
</dbReference>
<dbReference type="Pfam" id="PF00072">
    <property type="entry name" value="Response_reg"/>
    <property type="match status" value="1"/>
</dbReference>
<keyword evidence="1 3" id="KW-0597">Phosphoprotein</keyword>
<dbReference type="InterPro" id="IPR000792">
    <property type="entry name" value="Tscrpt_reg_LuxR_C"/>
</dbReference>
<evidence type="ECO:0000313" key="6">
    <source>
        <dbReference type="EMBL" id="SFP34458.1"/>
    </source>
</evidence>
<dbReference type="InterPro" id="IPR039420">
    <property type="entry name" value="WalR-like"/>
</dbReference>
<dbReference type="InterPro" id="IPR058245">
    <property type="entry name" value="NreC/VraR/RcsB-like_REC"/>
</dbReference>
<dbReference type="PROSITE" id="PS50043">
    <property type="entry name" value="HTH_LUXR_2"/>
    <property type="match status" value="1"/>
</dbReference>
<dbReference type="Gene3D" id="3.40.50.2300">
    <property type="match status" value="1"/>
</dbReference>
<dbReference type="InterPro" id="IPR001789">
    <property type="entry name" value="Sig_transdc_resp-reg_receiver"/>
</dbReference>
<dbReference type="Proteomes" id="UP000199306">
    <property type="component" value="Unassembled WGS sequence"/>
</dbReference>
<gene>
    <name evidence="6" type="ORF">SAMN04515674_102518</name>
</gene>
<dbReference type="PRINTS" id="PR00038">
    <property type="entry name" value="HTHLUXR"/>
</dbReference>
<dbReference type="SMART" id="SM00448">
    <property type="entry name" value="REC"/>
    <property type="match status" value="1"/>
</dbReference>
<dbReference type="InterPro" id="IPR016032">
    <property type="entry name" value="Sig_transdc_resp-reg_C-effctor"/>
</dbReference>
<keyword evidence="7" id="KW-1185">Reference proteome</keyword>
<evidence type="ECO:0000259" key="4">
    <source>
        <dbReference type="PROSITE" id="PS50043"/>
    </source>
</evidence>
<dbReference type="CDD" id="cd17535">
    <property type="entry name" value="REC_NarL-like"/>
    <property type="match status" value="1"/>
</dbReference>
<dbReference type="SMART" id="SM00421">
    <property type="entry name" value="HTH_LUXR"/>
    <property type="match status" value="1"/>
</dbReference>
<dbReference type="GO" id="GO:0000160">
    <property type="term" value="P:phosphorelay signal transduction system"/>
    <property type="evidence" value="ECO:0007669"/>
    <property type="project" value="InterPro"/>
</dbReference>
<evidence type="ECO:0000256" key="1">
    <source>
        <dbReference type="ARBA" id="ARBA00022553"/>
    </source>
</evidence>
<reference evidence="6 7" key="1">
    <citation type="submission" date="2016-10" db="EMBL/GenBank/DDBJ databases">
        <authorList>
            <person name="de Groot N.N."/>
        </authorList>
    </citation>
    <scope>NUCLEOTIDE SEQUENCE [LARGE SCALE GENOMIC DNA]</scope>
    <source>
        <strain evidence="7">E92,LMG 26720,CCM 7988</strain>
    </source>
</reference>
<proteinExistence type="predicted"/>
<dbReference type="Pfam" id="PF00196">
    <property type="entry name" value="GerE"/>
    <property type="match status" value="1"/>
</dbReference>
<dbReference type="GO" id="GO:0006355">
    <property type="term" value="P:regulation of DNA-templated transcription"/>
    <property type="evidence" value="ECO:0007669"/>
    <property type="project" value="InterPro"/>
</dbReference>
<dbReference type="PANTHER" id="PTHR43214">
    <property type="entry name" value="TWO-COMPONENT RESPONSE REGULATOR"/>
    <property type="match status" value="1"/>
</dbReference>
<feature type="modified residue" description="4-aspartylphosphate" evidence="3">
    <location>
        <position position="55"/>
    </location>
</feature>
<dbReference type="SUPFAM" id="SSF46894">
    <property type="entry name" value="C-terminal effector domain of the bipartite response regulators"/>
    <property type="match status" value="1"/>
</dbReference>
<accession>A0A1I5PK09</accession>
<dbReference type="STRING" id="1079859.SAMN04515674_102518"/>
<evidence type="ECO:0000256" key="2">
    <source>
        <dbReference type="ARBA" id="ARBA00023125"/>
    </source>
</evidence>
<dbReference type="PROSITE" id="PS00622">
    <property type="entry name" value="HTH_LUXR_1"/>
    <property type="match status" value="1"/>
</dbReference>
<name>A0A1I5PK09_9BACT</name>
<dbReference type="SUPFAM" id="SSF52172">
    <property type="entry name" value="CheY-like"/>
    <property type="match status" value="1"/>
</dbReference>
<dbReference type="GO" id="GO:0003677">
    <property type="term" value="F:DNA binding"/>
    <property type="evidence" value="ECO:0007669"/>
    <property type="project" value="UniProtKB-KW"/>
</dbReference>
<dbReference type="OrthoDB" id="9797341at2"/>
<evidence type="ECO:0000256" key="3">
    <source>
        <dbReference type="PROSITE-ProRule" id="PRU00169"/>
    </source>
</evidence>
<feature type="domain" description="Response regulatory" evidence="5">
    <location>
        <begin position="4"/>
        <end position="121"/>
    </location>
</feature>
<protein>
    <submittedName>
        <fullName evidence="6">DNA-binding response regulator, NarL/FixJ family, contains REC and HTH domains</fullName>
    </submittedName>
</protein>
<dbReference type="PROSITE" id="PS50110">
    <property type="entry name" value="RESPONSE_REGULATORY"/>
    <property type="match status" value="1"/>
</dbReference>
<evidence type="ECO:0000259" key="5">
    <source>
        <dbReference type="PROSITE" id="PS50110"/>
    </source>
</evidence>
<evidence type="ECO:0000313" key="7">
    <source>
        <dbReference type="Proteomes" id="UP000199306"/>
    </source>
</evidence>
<dbReference type="PANTHER" id="PTHR43214:SF43">
    <property type="entry name" value="TWO-COMPONENT RESPONSE REGULATOR"/>
    <property type="match status" value="1"/>
</dbReference>
<dbReference type="EMBL" id="FOXH01000002">
    <property type="protein sequence ID" value="SFP34458.1"/>
    <property type="molecule type" value="Genomic_DNA"/>
</dbReference>
<keyword evidence="2 6" id="KW-0238">DNA-binding</keyword>
<feature type="domain" description="HTH luxR-type" evidence="4">
    <location>
        <begin position="144"/>
        <end position="207"/>
    </location>
</feature>